<dbReference type="GO" id="GO:0046872">
    <property type="term" value="F:metal ion binding"/>
    <property type="evidence" value="ECO:0007669"/>
    <property type="project" value="UniProtKB-KW"/>
</dbReference>
<dbReference type="GO" id="GO:0006020">
    <property type="term" value="P:inositol metabolic process"/>
    <property type="evidence" value="ECO:0007669"/>
    <property type="project" value="TreeGrafter"/>
</dbReference>
<dbReference type="InterPro" id="IPR033942">
    <property type="entry name" value="IMPase"/>
</dbReference>
<sequence>MSGRLDPAGGENPHHNELRSLAERVAGDAGANALKLRRAGVSLLGSKSSPEDVVTAADRETETLIRQLIQEARPDDAFLGEEGGSSSGSSGLTWIVDPIDGTVNYLYDIPAWAVSIAVVEGDPDPGTWRLLAGAILVPSLGEIYSAALGGGATLNGKPIKALEAPNLSLSLVATGFTYSSERRTGQTAILNGLISSVRDIRRSGSAALDLCSVASGRVNAYYESYVNPWDHAAGSIIAREAGAVVGGFDGNSEGYDLLIAAPPATYARLEEALKPLYGDASIL</sequence>
<dbReference type="PROSITE" id="PS00629">
    <property type="entry name" value="IMP_1"/>
    <property type="match status" value="1"/>
</dbReference>
<evidence type="ECO:0000256" key="8">
    <source>
        <dbReference type="RuleBase" id="RU364068"/>
    </source>
</evidence>
<feature type="binding site" evidence="7">
    <location>
        <position position="230"/>
    </location>
    <ligand>
        <name>Mg(2+)</name>
        <dbReference type="ChEBI" id="CHEBI:18420"/>
        <label>1</label>
        <note>catalytic</note>
    </ligand>
</feature>
<accession>A0A0U3Q494</accession>
<comment type="cofactor">
    <cofactor evidence="2 7 8">
        <name>Mg(2+)</name>
        <dbReference type="ChEBI" id="CHEBI:18420"/>
    </cofactor>
</comment>
<evidence type="ECO:0000256" key="4">
    <source>
        <dbReference type="ARBA" id="ARBA00022723"/>
    </source>
</evidence>
<dbReference type="GO" id="GO:0007165">
    <property type="term" value="P:signal transduction"/>
    <property type="evidence" value="ECO:0007669"/>
    <property type="project" value="TreeGrafter"/>
</dbReference>
<evidence type="ECO:0000256" key="3">
    <source>
        <dbReference type="ARBA" id="ARBA00009759"/>
    </source>
</evidence>
<proteinExistence type="inferred from homology"/>
<dbReference type="Gene3D" id="3.40.190.80">
    <property type="match status" value="1"/>
</dbReference>
<comment type="similarity">
    <text evidence="3 8">Belongs to the inositol monophosphatase superfamily.</text>
</comment>
<comment type="catalytic activity">
    <reaction evidence="1 8">
        <text>a myo-inositol phosphate + H2O = myo-inositol + phosphate</text>
        <dbReference type="Rhea" id="RHEA:24056"/>
        <dbReference type="ChEBI" id="CHEBI:15377"/>
        <dbReference type="ChEBI" id="CHEBI:17268"/>
        <dbReference type="ChEBI" id="CHEBI:43474"/>
        <dbReference type="ChEBI" id="CHEBI:84139"/>
        <dbReference type="EC" id="3.1.3.25"/>
    </reaction>
</comment>
<evidence type="ECO:0000313" key="9">
    <source>
        <dbReference type="EMBL" id="ALV40042.1"/>
    </source>
</evidence>
<organism evidence="9">
    <name type="scientific">Pseudarthrobacter sulfonivorans</name>
    <dbReference type="NCBI Taxonomy" id="121292"/>
    <lineage>
        <taxon>Bacteria</taxon>
        <taxon>Bacillati</taxon>
        <taxon>Actinomycetota</taxon>
        <taxon>Actinomycetes</taxon>
        <taxon>Micrococcales</taxon>
        <taxon>Micrococcaceae</taxon>
        <taxon>Pseudarthrobacter</taxon>
    </lineage>
</organism>
<evidence type="ECO:0000256" key="1">
    <source>
        <dbReference type="ARBA" id="ARBA00001033"/>
    </source>
</evidence>
<dbReference type="CDD" id="cd01639">
    <property type="entry name" value="IMPase"/>
    <property type="match status" value="1"/>
</dbReference>
<dbReference type="RefSeq" id="WP_058929252.1">
    <property type="nucleotide sequence ID" value="NZ_CP013747.1"/>
</dbReference>
<evidence type="ECO:0000256" key="5">
    <source>
        <dbReference type="ARBA" id="ARBA00022801"/>
    </source>
</evidence>
<dbReference type="GO" id="GO:0008934">
    <property type="term" value="F:inositol monophosphate 1-phosphatase activity"/>
    <property type="evidence" value="ECO:0007669"/>
    <property type="project" value="InterPro"/>
</dbReference>
<dbReference type="STRING" id="121292.AU252_01745"/>
<gene>
    <name evidence="9" type="ORF">AU252_01745</name>
</gene>
<dbReference type="SUPFAM" id="SSF56655">
    <property type="entry name" value="Carbohydrate phosphatase"/>
    <property type="match status" value="1"/>
</dbReference>
<feature type="binding site" evidence="7">
    <location>
        <position position="99"/>
    </location>
    <ligand>
        <name>Mg(2+)</name>
        <dbReference type="ChEBI" id="CHEBI:18420"/>
        <label>1</label>
        <note>catalytic</note>
    </ligand>
</feature>
<evidence type="ECO:0000313" key="10">
    <source>
        <dbReference type="Proteomes" id="UP000065151"/>
    </source>
</evidence>
<dbReference type="Pfam" id="PF00459">
    <property type="entry name" value="Inositol_P"/>
    <property type="match status" value="1"/>
</dbReference>
<dbReference type="PANTHER" id="PTHR20854:SF4">
    <property type="entry name" value="INOSITOL-1-MONOPHOSPHATASE-RELATED"/>
    <property type="match status" value="1"/>
</dbReference>
<dbReference type="EMBL" id="CP013747">
    <property type="protein sequence ID" value="ALV40042.1"/>
    <property type="molecule type" value="Genomic_DNA"/>
</dbReference>
<feature type="binding site" evidence="7">
    <location>
        <position position="100"/>
    </location>
    <ligand>
        <name>Mg(2+)</name>
        <dbReference type="ChEBI" id="CHEBI:18420"/>
        <label>1</label>
        <note>catalytic</note>
    </ligand>
</feature>
<evidence type="ECO:0000256" key="7">
    <source>
        <dbReference type="PIRSR" id="PIRSR600760-2"/>
    </source>
</evidence>
<keyword evidence="4 7" id="KW-0479">Metal-binding</keyword>
<dbReference type="PROSITE" id="PS00630">
    <property type="entry name" value="IMP_2"/>
    <property type="match status" value="1"/>
</dbReference>
<reference evidence="9 10" key="1">
    <citation type="submission" date="2015-12" db="EMBL/GenBank/DDBJ databases">
        <authorList>
            <person name="Shamseldin A."/>
            <person name="Moawad H."/>
            <person name="Abd El-Rahim W.M."/>
            <person name="Sadowsky M.J."/>
        </authorList>
    </citation>
    <scope>NUCLEOTIDE SEQUENCE [LARGE SCALE GENOMIC DNA]</scope>
    <source>
        <strain evidence="9 10">Ar51</strain>
    </source>
</reference>
<dbReference type="PANTHER" id="PTHR20854">
    <property type="entry name" value="INOSITOL MONOPHOSPHATASE"/>
    <property type="match status" value="1"/>
</dbReference>
<dbReference type="EC" id="3.1.3.25" evidence="8"/>
<dbReference type="KEGG" id="psul:AU252_01745"/>
<keyword evidence="6 7" id="KW-0460">Magnesium</keyword>
<dbReference type="Gene3D" id="3.30.540.10">
    <property type="entry name" value="Fructose-1,6-Bisphosphatase, subunit A, domain 1"/>
    <property type="match status" value="1"/>
</dbReference>
<dbReference type="InterPro" id="IPR020550">
    <property type="entry name" value="Inositol_monophosphatase_CS"/>
</dbReference>
<dbReference type="AlphaFoldDB" id="A0A0U3Q494"/>
<dbReference type="PRINTS" id="PR00377">
    <property type="entry name" value="IMPHPHTASES"/>
</dbReference>
<evidence type="ECO:0000256" key="2">
    <source>
        <dbReference type="ARBA" id="ARBA00001946"/>
    </source>
</evidence>
<dbReference type="InterPro" id="IPR000760">
    <property type="entry name" value="Inositol_monophosphatase-like"/>
</dbReference>
<keyword evidence="5 8" id="KW-0378">Hydrolase</keyword>
<dbReference type="InterPro" id="IPR020583">
    <property type="entry name" value="Inositol_monoP_metal-BS"/>
</dbReference>
<feature type="binding site" evidence="7">
    <location>
        <position position="97"/>
    </location>
    <ligand>
        <name>Mg(2+)</name>
        <dbReference type="ChEBI" id="CHEBI:18420"/>
        <label>1</label>
        <note>catalytic</note>
    </ligand>
</feature>
<protein>
    <recommendedName>
        <fullName evidence="8">Inositol-1-monophosphatase</fullName>
        <ecNumber evidence="8">3.1.3.25</ecNumber>
    </recommendedName>
</protein>
<name>A0A0U3Q494_9MICC</name>
<dbReference type="Proteomes" id="UP000065151">
    <property type="component" value="Chromosome"/>
</dbReference>
<dbReference type="GO" id="GO:0046854">
    <property type="term" value="P:phosphatidylinositol phosphate biosynthetic process"/>
    <property type="evidence" value="ECO:0007669"/>
    <property type="project" value="InterPro"/>
</dbReference>
<evidence type="ECO:0000256" key="6">
    <source>
        <dbReference type="ARBA" id="ARBA00022842"/>
    </source>
</evidence>
<feature type="binding site" evidence="7">
    <location>
        <position position="81"/>
    </location>
    <ligand>
        <name>Mg(2+)</name>
        <dbReference type="ChEBI" id="CHEBI:18420"/>
        <label>1</label>
        <note>catalytic</note>
    </ligand>
</feature>